<dbReference type="Pfam" id="PF13692">
    <property type="entry name" value="Glyco_trans_1_4"/>
    <property type="match status" value="1"/>
</dbReference>
<sequence>MAKILVISHYTRSLLNFRGELIKTLVRRGHEVFAFGPEKGFEKEIAKLGASFVPIRLQRSSVNPLEDFMTFRELLTLIRNIRPDVVFSYAIKPVIYGSLAAGIAKVPRIYSLITGLGYAFVNESIKQKLLNKGVVFLYRLALRYNQVVFFQNRDDLELFESLELIGRHTEAVVVNGSGVDLQRFYPASPVCSPLSFILVARLIKDKGIIEYAEAARIVKKRHPEVVFRLLGPFDENPNGLSKEVIARWVDEGIIEYLGETNDVRPFLASSSVFVLPSTYREGVPRSALEAMAMGRPIITTDVPGCRETVIHGHNGLLVPPKDVEALVKTMEFFVLHPESIEPMGLESRKIAEKKFDVHKVNQIMIEKMGL</sequence>
<reference evidence="2 3" key="1">
    <citation type="submission" date="2023-03" db="EMBL/GenBank/DDBJ databases">
        <title>Novel Species.</title>
        <authorList>
            <person name="Ma S."/>
        </authorList>
    </citation>
    <scope>NUCLEOTIDE SEQUENCE [LARGE SCALE GENOMIC DNA]</scope>
    <source>
        <strain evidence="2 3">B11</strain>
    </source>
</reference>
<dbReference type="CDD" id="cd03808">
    <property type="entry name" value="GT4_CapM-like"/>
    <property type="match status" value="1"/>
</dbReference>
<name>A0ABZ2YC46_9BACT</name>
<keyword evidence="3" id="KW-1185">Reference proteome</keyword>
<dbReference type="InterPro" id="IPR028098">
    <property type="entry name" value="Glyco_trans_4-like_N"/>
</dbReference>
<dbReference type="Pfam" id="PF13477">
    <property type="entry name" value="Glyco_trans_4_2"/>
    <property type="match status" value="1"/>
</dbReference>
<dbReference type="RefSeq" id="WP_369018017.1">
    <property type="nucleotide sequence ID" value="NZ_CP121689.1"/>
</dbReference>
<accession>A0ABZ2YC46</accession>
<evidence type="ECO:0000313" key="2">
    <source>
        <dbReference type="EMBL" id="WZL75868.1"/>
    </source>
</evidence>
<dbReference type="EMBL" id="CP121689">
    <property type="protein sequence ID" value="WZL75868.1"/>
    <property type="molecule type" value="Genomic_DNA"/>
</dbReference>
<evidence type="ECO:0000313" key="3">
    <source>
        <dbReference type="Proteomes" id="UP001461341"/>
    </source>
</evidence>
<dbReference type="Gene3D" id="3.40.50.2000">
    <property type="entry name" value="Glycogen Phosphorylase B"/>
    <property type="match status" value="2"/>
</dbReference>
<gene>
    <name evidence="2" type="ORF">QBE54_09820</name>
</gene>
<protein>
    <submittedName>
        <fullName evidence="2">Glycosyltransferase family 4 protein</fullName>
    </submittedName>
</protein>
<proteinExistence type="predicted"/>
<dbReference type="PANTHER" id="PTHR12526:SF638">
    <property type="entry name" value="SPORE COAT PROTEIN SA"/>
    <property type="match status" value="1"/>
</dbReference>
<feature type="domain" description="Glycosyltransferase subfamily 4-like N-terminal" evidence="1">
    <location>
        <begin position="20"/>
        <end position="152"/>
    </location>
</feature>
<dbReference type="PANTHER" id="PTHR12526">
    <property type="entry name" value="GLYCOSYLTRANSFERASE"/>
    <property type="match status" value="1"/>
</dbReference>
<evidence type="ECO:0000259" key="1">
    <source>
        <dbReference type="Pfam" id="PF13477"/>
    </source>
</evidence>
<dbReference type="SUPFAM" id="SSF53756">
    <property type="entry name" value="UDP-Glycosyltransferase/glycogen phosphorylase"/>
    <property type="match status" value="1"/>
</dbReference>
<dbReference type="Proteomes" id="UP001461341">
    <property type="component" value="Chromosome"/>
</dbReference>
<organism evidence="2 3">
    <name type="scientific">Thermatribacter velox</name>
    <dbReference type="NCBI Taxonomy" id="3039681"/>
    <lineage>
        <taxon>Bacteria</taxon>
        <taxon>Pseudomonadati</taxon>
        <taxon>Atribacterota</taxon>
        <taxon>Atribacteria</taxon>
        <taxon>Atribacterales</taxon>
        <taxon>Thermatribacteraceae</taxon>
        <taxon>Thermatribacter</taxon>
    </lineage>
</organism>